<gene>
    <name evidence="10" type="ORF">MUK42_19306</name>
</gene>
<protein>
    <recommendedName>
        <fullName evidence="9">C3H1-type domain-containing protein</fullName>
    </recommendedName>
</protein>
<proteinExistence type="predicted"/>
<dbReference type="PANTHER" id="PTHR44489:SF1">
    <property type="entry name" value="ZINC FINGER CCCH DOMAIN-CONTAINING PROTEIN 63"/>
    <property type="match status" value="1"/>
</dbReference>
<evidence type="ECO:0000256" key="4">
    <source>
        <dbReference type="ARBA" id="ARBA00022771"/>
    </source>
</evidence>
<evidence type="ECO:0000259" key="9">
    <source>
        <dbReference type="PROSITE" id="PS50103"/>
    </source>
</evidence>
<dbReference type="InterPro" id="IPR036322">
    <property type="entry name" value="WD40_repeat_dom_sf"/>
</dbReference>
<keyword evidence="5 7" id="KW-0862">Zinc</keyword>
<dbReference type="SMART" id="SM00320">
    <property type="entry name" value="WD40"/>
    <property type="match status" value="5"/>
</dbReference>
<dbReference type="Pfam" id="PF18044">
    <property type="entry name" value="zf-CCCH_4"/>
    <property type="match status" value="1"/>
</dbReference>
<evidence type="ECO:0000256" key="1">
    <source>
        <dbReference type="ARBA" id="ARBA00022574"/>
    </source>
</evidence>
<keyword evidence="2 7" id="KW-0479">Metal-binding</keyword>
<dbReference type="InterPro" id="IPR036855">
    <property type="entry name" value="Znf_CCCH_sf"/>
</dbReference>
<evidence type="ECO:0000256" key="8">
    <source>
        <dbReference type="SAM" id="MobiDB-lite"/>
    </source>
</evidence>
<dbReference type="EMBL" id="CP097503">
    <property type="protein sequence ID" value="URD84203.1"/>
    <property type="molecule type" value="Genomic_DNA"/>
</dbReference>
<dbReference type="InterPro" id="IPR019775">
    <property type="entry name" value="WD40_repeat_CS"/>
</dbReference>
<dbReference type="GO" id="GO:0008270">
    <property type="term" value="F:zinc ion binding"/>
    <property type="evidence" value="ECO:0007669"/>
    <property type="project" value="UniProtKB-KW"/>
</dbReference>
<reference evidence="10" key="1">
    <citation type="submission" date="2022-05" db="EMBL/GenBank/DDBJ databases">
        <title>The Musa troglodytarum L. genome provides insights into the mechanism of non-climacteric behaviour and enrichment of carotenoids.</title>
        <authorList>
            <person name="Wang J."/>
        </authorList>
    </citation>
    <scope>NUCLEOTIDE SEQUENCE</scope>
    <source>
        <tissue evidence="10">Leaf</tissue>
    </source>
</reference>
<dbReference type="Pfam" id="PF00400">
    <property type="entry name" value="WD40"/>
    <property type="match status" value="3"/>
</dbReference>
<dbReference type="SUPFAM" id="SSF50978">
    <property type="entry name" value="WD40 repeat-like"/>
    <property type="match status" value="1"/>
</dbReference>
<feature type="region of interest" description="Disordered" evidence="8">
    <location>
        <begin position="252"/>
        <end position="289"/>
    </location>
</feature>
<name>A0A9E7EVG7_9LILI</name>
<dbReference type="OrthoDB" id="59941at2759"/>
<evidence type="ECO:0000313" key="10">
    <source>
        <dbReference type="EMBL" id="URD84203.1"/>
    </source>
</evidence>
<dbReference type="Gene3D" id="3.30.1370.210">
    <property type="match status" value="1"/>
</dbReference>
<dbReference type="PANTHER" id="PTHR44489">
    <property type="match status" value="1"/>
</dbReference>
<keyword evidence="3" id="KW-0677">Repeat</keyword>
<feature type="region of interest" description="Disordered" evidence="8">
    <location>
        <begin position="32"/>
        <end position="81"/>
    </location>
</feature>
<dbReference type="PROSITE" id="PS00678">
    <property type="entry name" value="WD_REPEATS_1"/>
    <property type="match status" value="2"/>
</dbReference>
<organism evidence="10 11">
    <name type="scientific">Musa troglodytarum</name>
    <name type="common">fe'i banana</name>
    <dbReference type="NCBI Taxonomy" id="320322"/>
    <lineage>
        <taxon>Eukaryota</taxon>
        <taxon>Viridiplantae</taxon>
        <taxon>Streptophyta</taxon>
        <taxon>Embryophyta</taxon>
        <taxon>Tracheophyta</taxon>
        <taxon>Spermatophyta</taxon>
        <taxon>Magnoliopsida</taxon>
        <taxon>Liliopsida</taxon>
        <taxon>Zingiberales</taxon>
        <taxon>Musaceae</taxon>
        <taxon>Musa</taxon>
    </lineage>
</organism>
<dbReference type="Proteomes" id="UP001055439">
    <property type="component" value="Chromosome 10"/>
</dbReference>
<dbReference type="InterPro" id="IPR020472">
    <property type="entry name" value="WD40_PAC1"/>
</dbReference>
<evidence type="ECO:0000256" key="3">
    <source>
        <dbReference type="ARBA" id="ARBA00022737"/>
    </source>
</evidence>
<feature type="repeat" description="WD" evidence="6">
    <location>
        <begin position="328"/>
        <end position="369"/>
    </location>
</feature>
<evidence type="ECO:0000256" key="6">
    <source>
        <dbReference type="PROSITE-ProRule" id="PRU00221"/>
    </source>
</evidence>
<evidence type="ECO:0000313" key="11">
    <source>
        <dbReference type="Proteomes" id="UP001055439"/>
    </source>
</evidence>
<keyword evidence="4 7" id="KW-0863">Zinc-finger</keyword>
<sequence>MLFGLRSTESWATKSPPYETELVAWLASAAAASRTSPREEVKLHESGEAVDRRGGGRKTPKVEGGGQREEVIPRTQGRKAASPISCPLPFLASSKAFLDTHRTRCHSPISSSSSLLSVFQRLLDRLPGLQLSRCRPFLDRLLHIESNHLSFFVVVVFLRLRAESRHPFLDRSFDADSTFPTLGFRTEPHHRFPDRSMDIEPADQFGNNRSCQRAGSSQGAPDRVNKVCFDWQAGRCNRHSCRFLHSELPQPMSTDGATSRRGHHQGLVRGNSGAAGAPISGWGKGRTGRKASDKICRYFIGGNCCYGDKCRFLHSWFIGDSFSLLATLQGHRNVVTGIALSSESDKLYSGSKDESVRVWDSQTGQCTGVFNVGGEVGCMISEGAWIFIGVPNAVKDAHILAWKFNVAGNCFEPAASLNGHRLAVVSLVVGDMRLYSGSMDHTIKVWDLATLQCLQTLTDHTSVVMSLLCWDQFLLSSSLDRTIKVWAATESGNLEVKYIHNEEHGVLVLCGMHDAQAKPVLLCSCNDKSIHIYDLPSFIERGKIFSKKEVIAMEVGPSDLFFTGDGTGELKVWKWSTNKMPVS</sequence>
<dbReference type="Gene3D" id="2.130.10.10">
    <property type="entry name" value="YVTN repeat-like/Quinoprotein amine dehydrogenase"/>
    <property type="match status" value="2"/>
</dbReference>
<feature type="domain" description="C3H1-type" evidence="9">
    <location>
        <begin position="290"/>
        <end position="317"/>
    </location>
</feature>
<keyword evidence="1 6" id="KW-0853">WD repeat</keyword>
<evidence type="ECO:0000256" key="7">
    <source>
        <dbReference type="PROSITE-ProRule" id="PRU00723"/>
    </source>
</evidence>
<dbReference type="PROSITE" id="PS50294">
    <property type="entry name" value="WD_REPEATS_REGION"/>
    <property type="match status" value="2"/>
</dbReference>
<dbReference type="SUPFAM" id="SSF90229">
    <property type="entry name" value="CCCH zinc finger"/>
    <property type="match status" value="1"/>
</dbReference>
<dbReference type="SMART" id="SM00356">
    <property type="entry name" value="ZnF_C3H1"/>
    <property type="match status" value="2"/>
</dbReference>
<feature type="domain" description="C3H1-type" evidence="9">
    <location>
        <begin position="222"/>
        <end position="248"/>
    </location>
</feature>
<dbReference type="InterPro" id="IPR001680">
    <property type="entry name" value="WD40_rpt"/>
</dbReference>
<feature type="repeat" description="WD" evidence="6">
    <location>
        <begin position="417"/>
        <end position="456"/>
    </location>
</feature>
<dbReference type="InterPro" id="IPR041367">
    <property type="entry name" value="Znf-CCCH_4"/>
</dbReference>
<dbReference type="InterPro" id="IPR000571">
    <property type="entry name" value="Znf_CCCH"/>
</dbReference>
<dbReference type="PROSITE" id="PS50103">
    <property type="entry name" value="ZF_C3H1"/>
    <property type="match status" value="2"/>
</dbReference>
<evidence type="ECO:0000256" key="5">
    <source>
        <dbReference type="ARBA" id="ARBA00022833"/>
    </source>
</evidence>
<feature type="zinc finger region" description="C3H1-type" evidence="7">
    <location>
        <begin position="222"/>
        <end position="248"/>
    </location>
</feature>
<dbReference type="PROSITE" id="PS50082">
    <property type="entry name" value="WD_REPEATS_2"/>
    <property type="match status" value="2"/>
</dbReference>
<feature type="compositionally biased region" description="Basic and acidic residues" evidence="8">
    <location>
        <begin position="36"/>
        <end position="54"/>
    </location>
</feature>
<dbReference type="InterPro" id="IPR015943">
    <property type="entry name" value="WD40/YVTN_repeat-like_dom_sf"/>
</dbReference>
<feature type="zinc finger region" description="C3H1-type" evidence="7">
    <location>
        <begin position="290"/>
        <end position="317"/>
    </location>
</feature>
<dbReference type="PRINTS" id="PR00320">
    <property type="entry name" value="GPROTEINBRPT"/>
</dbReference>
<accession>A0A9E7EVG7</accession>
<keyword evidence="11" id="KW-1185">Reference proteome</keyword>
<dbReference type="InterPro" id="IPR044715">
    <property type="entry name" value="WDR86-like"/>
</dbReference>
<dbReference type="AlphaFoldDB" id="A0A9E7EVG7"/>
<evidence type="ECO:0000256" key="2">
    <source>
        <dbReference type="ARBA" id="ARBA00022723"/>
    </source>
</evidence>